<gene>
    <name evidence="1" type="ORF">QQX98_011790</name>
</gene>
<reference evidence="1 2" key="1">
    <citation type="journal article" date="2025" name="Microbiol. Resour. Announc.">
        <title>Draft genome sequences for Neonectria magnoliae and Neonectria punicea, canker pathogens of Liriodendron tulipifera and Acer saccharum in West Virginia.</title>
        <authorList>
            <person name="Petronek H.M."/>
            <person name="Kasson M.T."/>
            <person name="Metheny A.M."/>
            <person name="Stauder C.M."/>
            <person name="Lovett B."/>
            <person name="Lynch S.C."/>
            <person name="Garnas J.R."/>
            <person name="Kasson L.R."/>
            <person name="Stajich J.E."/>
        </authorList>
    </citation>
    <scope>NUCLEOTIDE SEQUENCE [LARGE SCALE GENOMIC DNA]</scope>
    <source>
        <strain evidence="1 2">NRRL 64653</strain>
    </source>
</reference>
<evidence type="ECO:0008006" key="3">
    <source>
        <dbReference type="Google" id="ProtNLM"/>
    </source>
</evidence>
<accession>A0ABR1GKQ8</accession>
<dbReference type="Proteomes" id="UP001498476">
    <property type="component" value="Unassembled WGS sequence"/>
</dbReference>
<keyword evidence="2" id="KW-1185">Reference proteome</keyword>
<sequence>MTQEKYLSGSTRTFVEFPKENFDLKPNEKKIKSFIYAHVPSHTFDPKFINLCVFVLHARRSVTLTLEHIIPHLTSEKQPPKSFATMNATLAFDLRDDRAALSKSENRDMLTQIFPSTTGVAINGFFLYIYVTEMPPSRGQRRSLVSHYIWPPDLLPSIDPCPLEGLFTEETVPSLIRWTDAT</sequence>
<evidence type="ECO:0000313" key="2">
    <source>
        <dbReference type="Proteomes" id="UP001498476"/>
    </source>
</evidence>
<comment type="caution">
    <text evidence="1">The sequence shown here is derived from an EMBL/GenBank/DDBJ whole genome shotgun (WGS) entry which is preliminary data.</text>
</comment>
<dbReference type="EMBL" id="JAZAVJ010000302">
    <property type="protein sequence ID" value="KAK7402463.1"/>
    <property type="molecule type" value="Genomic_DNA"/>
</dbReference>
<organism evidence="1 2">
    <name type="scientific">Neonectria punicea</name>
    <dbReference type="NCBI Taxonomy" id="979145"/>
    <lineage>
        <taxon>Eukaryota</taxon>
        <taxon>Fungi</taxon>
        <taxon>Dikarya</taxon>
        <taxon>Ascomycota</taxon>
        <taxon>Pezizomycotina</taxon>
        <taxon>Sordariomycetes</taxon>
        <taxon>Hypocreomycetidae</taxon>
        <taxon>Hypocreales</taxon>
        <taxon>Nectriaceae</taxon>
        <taxon>Neonectria</taxon>
    </lineage>
</organism>
<name>A0ABR1GKQ8_9HYPO</name>
<proteinExistence type="predicted"/>
<protein>
    <recommendedName>
        <fullName evidence="3">HNH nuclease domain-containing protein</fullName>
    </recommendedName>
</protein>
<evidence type="ECO:0000313" key="1">
    <source>
        <dbReference type="EMBL" id="KAK7402463.1"/>
    </source>
</evidence>